<dbReference type="CDD" id="cd07814">
    <property type="entry name" value="SRPBCC_CalC_Aha1-like"/>
    <property type="match status" value="1"/>
</dbReference>
<dbReference type="InterPro" id="IPR013538">
    <property type="entry name" value="ASHA1/2-like_C"/>
</dbReference>
<name>A0ABT6JJY6_9GAMM</name>
<comment type="caution">
    <text evidence="3">The sequence shown here is derived from an EMBL/GenBank/DDBJ whole genome shotgun (WGS) entry which is preliminary data.</text>
</comment>
<sequence>MTAPILIRVTHRYAHPAARVFDAWLDPATVARFMFSAETGGLVRCELDPRVGGRFVMVDRRADGDVEHCGRYLEIDRPHRLVFTFGIPAVSPDEDRITLDFRALDDGCELTLTAEMDPAWREYEDSSRQAWAKMLAALEQALD</sequence>
<feature type="domain" description="Activator of Hsp90 ATPase homologue 1/2-like C-terminal" evidence="2">
    <location>
        <begin position="15"/>
        <end position="142"/>
    </location>
</feature>
<comment type="similarity">
    <text evidence="1">Belongs to the AHA1 family.</text>
</comment>
<evidence type="ECO:0000313" key="3">
    <source>
        <dbReference type="EMBL" id="MDH5830847.1"/>
    </source>
</evidence>
<dbReference type="InterPro" id="IPR023393">
    <property type="entry name" value="START-like_dom_sf"/>
</dbReference>
<dbReference type="Pfam" id="PF08327">
    <property type="entry name" value="AHSA1"/>
    <property type="match status" value="1"/>
</dbReference>
<reference evidence="3 4" key="1">
    <citation type="submission" date="2023-04" db="EMBL/GenBank/DDBJ databases">
        <title>Luteimonas sp. M1R5S18.</title>
        <authorList>
            <person name="Sun J.-Q."/>
        </authorList>
    </citation>
    <scope>NUCLEOTIDE SEQUENCE [LARGE SCALE GENOMIC DNA]</scope>
    <source>
        <strain evidence="3 4">M1R5S18</strain>
    </source>
</reference>
<organism evidence="3 4">
    <name type="scientific">Luteimonas rhizosphaericola</name>
    <dbReference type="NCBI Taxonomy" id="3042024"/>
    <lineage>
        <taxon>Bacteria</taxon>
        <taxon>Pseudomonadati</taxon>
        <taxon>Pseudomonadota</taxon>
        <taxon>Gammaproteobacteria</taxon>
        <taxon>Lysobacterales</taxon>
        <taxon>Lysobacteraceae</taxon>
        <taxon>Luteimonas</taxon>
    </lineage>
</organism>
<dbReference type="EMBL" id="JARXRN010000025">
    <property type="protein sequence ID" value="MDH5830847.1"/>
    <property type="molecule type" value="Genomic_DNA"/>
</dbReference>
<evidence type="ECO:0000259" key="2">
    <source>
        <dbReference type="Pfam" id="PF08327"/>
    </source>
</evidence>
<evidence type="ECO:0000313" key="4">
    <source>
        <dbReference type="Proteomes" id="UP001156831"/>
    </source>
</evidence>
<dbReference type="RefSeq" id="WP_280601719.1">
    <property type="nucleotide sequence ID" value="NZ_JARXRN010000025.1"/>
</dbReference>
<dbReference type="SUPFAM" id="SSF55961">
    <property type="entry name" value="Bet v1-like"/>
    <property type="match status" value="1"/>
</dbReference>
<protein>
    <submittedName>
        <fullName evidence="3">SRPBCC domain-containing protein</fullName>
    </submittedName>
</protein>
<dbReference type="Proteomes" id="UP001156831">
    <property type="component" value="Unassembled WGS sequence"/>
</dbReference>
<proteinExistence type="inferred from homology"/>
<dbReference type="Gene3D" id="3.30.530.20">
    <property type="match status" value="1"/>
</dbReference>
<evidence type="ECO:0000256" key="1">
    <source>
        <dbReference type="ARBA" id="ARBA00006817"/>
    </source>
</evidence>
<keyword evidence="4" id="KW-1185">Reference proteome</keyword>
<accession>A0ABT6JJY6</accession>
<gene>
    <name evidence="3" type="ORF">QFW80_10015</name>
</gene>